<sequence>YDGPGELSAEGFPRHDNDHKDIQDIQIPPTTEELLSNKEPYLPANLMGVKHHLPEDSMDKILDIQFRLLRADATTSLRGGIKLVLNDLDSADYPNTQVAKLMRAGGGRFVGSPSSGESIMMPMTTNVEFRSIKLEHRFGLVVHVRADAPPGPARSTLEGTRRRFWEQGKRLPQGGLVALVTKEPGTPANSQLTNSVSKEIKQIERPGRPAVEFGLAFVNHADGLRAAHSLRQREASKGDMRMLIESPVLYESVRPFLQALQNANPSRMPLSEYIKHGDLKDKPIQLPEYASIPGFSWDLKVLLKNGAEVESCVMHPSSPLSIASARQTLHEHGKLDPSQTDAVVEALTREISLIQGPPGTGKTFTGVELLRLLFANNIGPIILLAFTNHALDHILRAVYDSDVMKEHLLRLGSRSKDEIVSQFSLEVVEHTQARKTSLHTESGRYHAEMKHLEDEMKKVSTSITSREATTAQIMEHLEIHYPLLKANLERPPEYAVVLLDLENDNSGWSRVGRKAPDNSLWSFWKEGRDLRHLQDLNNRPVPVKPAALPVIANRFDHLQEDDEGLPGPAAESDGKDNAPADEETDEKQWSFLFSAQATESWEERSESDDSINLSSQPEEEVATPSTSNPTAPPRSAAEVIQDKIAFLDYFSLTDMPPIPTTIRSIQALLEDGKVWSFSETERASVAEYIAGNTKTDVDEDSLALFESLAKRHAEARKLHTEARDNIRLSLLKEIKLLGSTTTGEHLSLDACGFSPKVLVIEEAGQVLEAHVLATLFPSIQHVIAIGDPLQLRPNVNSYEMSADSARGKEVFRFDISLMERLSAGGLPMSQLHVQRRMSPQISSLIRRVNRSIILMSVRNTLYPLLQDNDLVTKYSDVRGMAKNVFFLDHRHRETHGGDDGASKSNDYEVAMACDLALYLLKQGCYSKEGDVVILCAYLGQLLKVREALRGRVMVLLDERDQREIDKRTTEDLEEPLQARQVEVGRHVLLRTVDNFQGEEAKVVILSLVRNSGDTEAEDAGAARTIGFLKSNNRTNVALSRAKHGMYILGNAPQLAARSPMWETIIDELTEAESIGSGWPIACARHPETLQWATQPGQIQLLSPDGGCMRECGVAMPCGHLCRQKCHPDDPEHTLIDCRKPCNKLHQPCDHPCTRLCFEECASCEVVVPGVQLPCGHSVDLPCSQTSALDTVFCQEMMTKSFGQCEHSMVVRCGDDVNTFPCQAICGLSRDCCGRTCGAKCSNCQRLDPTQVVPVISRIDRSQHVPHVCGKLLSICGHQCSGKCSKDHVHPPCTAKCLQQCEHKKCGKACRTPCQPCQEPCKWTCPHHRCTLPCSMPCDRLPCDAPCPKDLKCGHPCPSCKLEPCALQVCLTCATADQQSSIVDFIMQHTSQEVVESEPQTRFITLACGHFFTVDTLDGHCKLSEYYEVDGSGKVVGIKTPEPGFKARPVCPNCRGSISSPRYNRITRRALIDIQEQHAITNLSRDLARSREALLAIHLDALKAEITRSARDVDPTKSYLMPNQKRITDKLHLRPADVHCIPSDMFESKIDEMFEIKGPLKTLWLSITRGIFIPYKQMVLIVNSARLPHVLAYEAAVSVVFREELALAAPSVAVGRDPTQTAMLMAKRRVGAPFPRGEARFKIEALLETIKLRLKLVPLAQAFATALDSSSAHFLPEERSKRTIAERRTLASKRFTILAWAILRSCRRDADLAAGLCQSTEARRLGLVTEALVLQVHFHFIQHGNAARVRQDPTNVAHRHETADATVIEREEAVKRFNTAVDRILQPSPSETLSNELDESIRPMVNVVLEEWMTFAERLRSGVFWSPVSMEERLQIAKAVSTADWRRFYQCPAGHTFTIGECGQAMEEANCPECGARIGGHDHQLLENNNRDMEMERLARQGGAMPNPHARF</sequence>
<dbReference type="SUPFAM" id="SSF52540">
    <property type="entry name" value="P-loop containing nucleoside triphosphate hydrolases"/>
    <property type="match status" value="1"/>
</dbReference>
<dbReference type="InterPro" id="IPR047187">
    <property type="entry name" value="SF1_C_Upf1"/>
</dbReference>
<dbReference type="InterPro" id="IPR041679">
    <property type="entry name" value="DNA2/NAM7-like_C"/>
</dbReference>
<dbReference type="InterPro" id="IPR027417">
    <property type="entry name" value="P-loop_NTPase"/>
</dbReference>
<evidence type="ECO:0000256" key="6">
    <source>
        <dbReference type="ARBA" id="ARBA00022859"/>
    </source>
</evidence>
<feature type="compositionally biased region" description="Low complexity" evidence="7">
    <location>
        <begin position="622"/>
        <end position="635"/>
    </location>
</feature>
<keyword evidence="2" id="KW-0963">Cytoplasm</keyword>
<feature type="region of interest" description="Disordered" evidence="7">
    <location>
        <begin position="1"/>
        <end position="22"/>
    </location>
</feature>
<dbReference type="GO" id="GO:0031380">
    <property type="term" value="C:nuclear RNA-directed RNA polymerase complex"/>
    <property type="evidence" value="ECO:0007669"/>
    <property type="project" value="TreeGrafter"/>
</dbReference>
<organism evidence="9 10">
    <name type="scientific">Naematelia encephala</name>
    <dbReference type="NCBI Taxonomy" id="71784"/>
    <lineage>
        <taxon>Eukaryota</taxon>
        <taxon>Fungi</taxon>
        <taxon>Dikarya</taxon>
        <taxon>Basidiomycota</taxon>
        <taxon>Agaricomycotina</taxon>
        <taxon>Tremellomycetes</taxon>
        <taxon>Tremellales</taxon>
        <taxon>Naemateliaceae</taxon>
        <taxon>Naematelia</taxon>
    </lineage>
</organism>
<dbReference type="EMBL" id="MCFC01000081">
    <property type="protein sequence ID" value="ORY23261.1"/>
    <property type="molecule type" value="Genomic_DNA"/>
</dbReference>
<dbReference type="InParanoid" id="A0A1Y2AL35"/>
<evidence type="ECO:0000313" key="10">
    <source>
        <dbReference type="Proteomes" id="UP000193986"/>
    </source>
</evidence>
<evidence type="ECO:0000259" key="8">
    <source>
        <dbReference type="PROSITE" id="PS51981"/>
    </source>
</evidence>
<evidence type="ECO:0000256" key="7">
    <source>
        <dbReference type="SAM" id="MobiDB-lite"/>
    </source>
</evidence>
<dbReference type="InterPro" id="IPR045055">
    <property type="entry name" value="DNA2/NAM7-like"/>
</dbReference>
<reference evidence="9 10" key="1">
    <citation type="submission" date="2016-07" db="EMBL/GenBank/DDBJ databases">
        <title>Pervasive Adenine N6-methylation of Active Genes in Fungi.</title>
        <authorList>
            <consortium name="DOE Joint Genome Institute"/>
            <person name="Mondo S.J."/>
            <person name="Dannebaum R.O."/>
            <person name="Kuo R.C."/>
            <person name="Labutti K."/>
            <person name="Haridas S."/>
            <person name="Kuo A."/>
            <person name="Salamov A."/>
            <person name="Ahrendt S.R."/>
            <person name="Lipzen A."/>
            <person name="Sullivan W."/>
            <person name="Andreopoulos W.B."/>
            <person name="Clum A."/>
            <person name="Lindquist E."/>
            <person name="Daum C."/>
            <person name="Ramamoorthy G.K."/>
            <person name="Gryganskyi A."/>
            <person name="Culley D."/>
            <person name="Magnuson J.K."/>
            <person name="James T.Y."/>
            <person name="O'Malley M.A."/>
            <person name="Stajich J.E."/>
            <person name="Spatafora J.W."/>
            <person name="Visel A."/>
            <person name="Grigoriev I.V."/>
        </authorList>
    </citation>
    <scope>NUCLEOTIDE SEQUENCE [LARGE SCALE GENOMIC DNA]</scope>
    <source>
        <strain evidence="9 10">68-887.2</strain>
    </source>
</reference>
<dbReference type="OrthoDB" id="2423195at2759"/>
<accession>A0A1Y2AL35</accession>
<dbReference type="InterPro" id="IPR046439">
    <property type="entry name" value="ZF_RZ_dom"/>
</dbReference>
<dbReference type="GO" id="GO:0002376">
    <property type="term" value="P:immune system process"/>
    <property type="evidence" value="ECO:0007669"/>
    <property type="project" value="UniProtKB-KW"/>
</dbReference>
<dbReference type="CDD" id="cd18808">
    <property type="entry name" value="SF1_C_Upf1"/>
    <property type="match status" value="1"/>
</dbReference>
<keyword evidence="6" id="KW-0391">Immunity</keyword>
<evidence type="ECO:0000256" key="5">
    <source>
        <dbReference type="ARBA" id="ARBA00022833"/>
    </source>
</evidence>
<keyword evidence="4" id="KW-0863">Zinc-finger</keyword>
<keyword evidence="3" id="KW-0479">Metal-binding</keyword>
<comment type="caution">
    <text evidence="9">The sequence shown here is derived from an EMBL/GenBank/DDBJ whole genome shotgun (WGS) entry which is preliminary data.</text>
</comment>
<evidence type="ECO:0000313" key="9">
    <source>
        <dbReference type="EMBL" id="ORY23261.1"/>
    </source>
</evidence>
<dbReference type="GO" id="GO:0004386">
    <property type="term" value="F:helicase activity"/>
    <property type="evidence" value="ECO:0007669"/>
    <property type="project" value="InterPro"/>
</dbReference>
<feature type="compositionally biased region" description="Basic and acidic residues" evidence="7">
    <location>
        <begin position="12"/>
        <end position="22"/>
    </location>
</feature>
<dbReference type="Pfam" id="PF13086">
    <property type="entry name" value="AAA_11"/>
    <property type="match status" value="2"/>
</dbReference>
<dbReference type="Pfam" id="PF20173">
    <property type="entry name" value="ZnF_RZ-type"/>
    <property type="match status" value="1"/>
</dbReference>
<dbReference type="Pfam" id="PF13087">
    <property type="entry name" value="AAA_12"/>
    <property type="match status" value="1"/>
</dbReference>
<proteinExistence type="predicted"/>
<dbReference type="STRING" id="71784.A0A1Y2AL35"/>
<dbReference type="CDD" id="cd06008">
    <property type="entry name" value="NF-X1-zinc-finger"/>
    <property type="match status" value="1"/>
</dbReference>
<keyword evidence="10" id="KW-1185">Reference proteome</keyword>
<evidence type="ECO:0000256" key="3">
    <source>
        <dbReference type="ARBA" id="ARBA00022723"/>
    </source>
</evidence>
<dbReference type="PANTHER" id="PTHR10887">
    <property type="entry name" value="DNA2/NAM7 HELICASE FAMILY"/>
    <property type="match status" value="1"/>
</dbReference>
<evidence type="ECO:0000256" key="2">
    <source>
        <dbReference type="ARBA" id="ARBA00022490"/>
    </source>
</evidence>
<evidence type="ECO:0000256" key="1">
    <source>
        <dbReference type="ARBA" id="ARBA00004496"/>
    </source>
</evidence>
<dbReference type="Gene3D" id="3.40.50.300">
    <property type="entry name" value="P-loop containing nucleotide triphosphate hydrolases"/>
    <property type="match status" value="3"/>
</dbReference>
<comment type="subcellular location">
    <subcellularLocation>
        <location evidence="1">Cytoplasm</location>
    </subcellularLocation>
</comment>
<gene>
    <name evidence="9" type="ORF">BCR39DRAFT_473277</name>
</gene>
<keyword evidence="5" id="KW-0862">Zinc</keyword>
<dbReference type="PROSITE" id="PS51981">
    <property type="entry name" value="ZF_RZ"/>
    <property type="match status" value="1"/>
</dbReference>
<evidence type="ECO:0000256" key="4">
    <source>
        <dbReference type="ARBA" id="ARBA00022771"/>
    </source>
</evidence>
<dbReference type="GO" id="GO:0008270">
    <property type="term" value="F:zinc ion binding"/>
    <property type="evidence" value="ECO:0007669"/>
    <property type="project" value="UniProtKB-KW"/>
</dbReference>
<feature type="region of interest" description="Disordered" evidence="7">
    <location>
        <begin position="559"/>
        <end position="585"/>
    </location>
</feature>
<dbReference type="PANTHER" id="PTHR10887:SF341">
    <property type="entry name" value="NFX1-TYPE ZINC FINGER-CONTAINING PROTEIN 1"/>
    <property type="match status" value="1"/>
</dbReference>
<feature type="domain" description="RZ-type" evidence="8">
    <location>
        <begin position="1827"/>
        <end position="1900"/>
    </location>
</feature>
<name>A0A1Y2AL35_9TREE</name>
<protein>
    <recommendedName>
        <fullName evidence="8">RZ-type domain-containing protein</fullName>
    </recommendedName>
</protein>
<dbReference type="GO" id="GO:0031048">
    <property type="term" value="P:regulatory ncRNA-mediated heterochromatin formation"/>
    <property type="evidence" value="ECO:0007669"/>
    <property type="project" value="TreeGrafter"/>
</dbReference>
<feature type="non-terminal residue" evidence="9">
    <location>
        <position position="1"/>
    </location>
</feature>
<feature type="region of interest" description="Disordered" evidence="7">
    <location>
        <begin position="601"/>
        <end position="635"/>
    </location>
</feature>
<dbReference type="InterPro" id="IPR041677">
    <property type="entry name" value="DNA2/NAM7_AAA_11"/>
</dbReference>
<dbReference type="Proteomes" id="UP000193986">
    <property type="component" value="Unassembled WGS sequence"/>
</dbReference>
<dbReference type="GO" id="GO:0005737">
    <property type="term" value="C:cytoplasm"/>
    <property type="evidence" value="ECO:0007669"/>
    <property type="project" value="UniProtKB-SubCell"/>
</dbReference>